<dbReference type="Proteomes" id="UP000308802">
    <property type="component" value="Unassembled WGS sequence"/>
</dbReference>
<evidence type="ECO:0000256" key="5">
    <source>
        <dbReference type="SAM" id="Phobius"/>
    </source>
</evidence>
<dbReference type="GO" id="GO:0016020">
    <property type="term" value="C:membrane"/>
    <property type="evidence" value="ECO:0007669"/>
    <property type="project" value="UniProtKB-SubCell"/>
</dbReference>
<evidence type="ECO:0000313" key="8">
    <source>
        <dbReference type="EMBL" id="THX24730.1"/>
    </source>
</evidence>
<dbReference type="EMBL" id="QZAT01000114">
    <property type="protein sequence ID" value="THX24730.1"/>
    <property type="molecule type" value="Genomic_DNA"/>
</dbReference>
<sequence length="189" mass="20778">MPSPPDPKRAAISQYWHSTGFTGTIARATLRTLQFITSIILLGIYGSDLSHFPSSTDINSPGRTNWIFAIVVALFSAVTCILHCFLTVKRLGWIFWDLVLCVLYAALSGIFGTAYLGAVEDADRRVTQSVQAMRAGVAFALMGMALWLVTWIQGISWCCSARRITRRTDRVDEEEGVEIGGVGKVSEDN</sequence>
<evidence type="ECO:0000256" key="4">
    <source>
        <dbReference type="ARBA" id="ARBA00023136"/>
    </source>
</evidence>
<dbReference type="AlphaFoldDB" id="A0A1A7MKZ4"/>
<keyword evidence="2 5" id="KW-0812">Transmembrane</keyword>
<comment type="caution">
    <text evidence="7">The sequence shown here is derived from an EMBL/GenBank/DDBJ whole genome shotgun (WGS) entry which is preliminary data.</text>
</comment>
<keyword evidence="3 5" id="KW-1133">Transmembrane helix</keyword>
<dbReference type="Proteomes" id="UP000304947">
    <property type="component" value="Unassembled WGS sequence"/>
</dbReference>
<dbReference type="EMBL" id="QZAO01000431">
    <property type="protein sequence ID" value="THW68752.1"/>
    <property type="molecule type" value="Genomic_DNA"/>
</dbReference>
<feature type="transmembrane region" description="Helical" evidence="5">
    <location>
        <begin position="93"/>
        <end position="117"/>
    </location>
</feature>
<evidence type="ECO:0000256" key="2">
    <source>
        <dbReference type="ARBA" id="ARBA00022692"/>
    </source>
</evidence>
<dbReference type="Proteomes" id="UP000310374">
    <property type="component" value="Unassembled WGS sequence"/>
</dbReference>
<dbReference type="PANTHER" id="PTHR42083">
    <property type="entry name" value="MARVEL DOMAIN-CONTAINING PROTEIN"/>
    <property type="match status" value="1"/>
</dbReference>
<dbReference type="InterPro" id="IPR008253">
    <property type="entry name" value="Marvel"/>
</dbReference>
<evidence type="ECO:0000313" key="9">
    <source>
        <dbReference type="EMBL" id="TIA50907.1"/>
    </source>
</evidence>
<keyword evidence="4 5" id="KW-0472">Membrane</keyword>
<feature type="transmembrane region" description="Helical" evidence="5">
    <location>
        <begin position="137"/>
        <end position="160"/>
    </location>
</feature>
<accession>A0A1A7MKZ4</accession>
<feature type="transmembrane region" description="Helical" evidence="5">
    <location>
        <begin position="28"/>
        <end position="46"/>
    </location>
</feature>
<evidence type="ECO:0000313" key="10">
    <source>
        <dbReference type="Proteomes" id="UP000304947"/>
    </source>
</evidence>
<proteinExistence type="predicted"/>
<evidence type="ECO:0000259" key="6">
    <source>
        <dbReference type="Pfam" id="PF01284"/>
    </source>
</evidence>
<evidence type="ECO:0000256" key="1">
    <source>
        <dbReference type="ARBA" id="ARBA00004141"/>
    </source>
</evidence>
<evidence type="ECO:0000313" key="12">
    <source>
        <dbReference type="Proteomes" id="UP000310374"/>
    </source>
</evidence>
<evidence type="ECO:0000313" key="7">
    <source>
        <dbReference type="EMBL" id="THW68752.1"/>
    </source>
</evidence>
<dbReference type="Pfam" id="PF01284">
    <property type="entry name" value="MARVEL"/>
    <property type="match status" value="1"/>
</dbReference>
<organism evidence="7 11">
    <name type="scientific">Aureobasidium pullulans</name>
    <name type="common">Black yeast</name>
    <name type="synonym">Pullularia pullulans</name>
    <dbReference type="NCBI Taxonomy" id="5580"/>
    <lineage>
        <taxon>Eukaryota</taxon>
        <taxon>Fungi</taxon>
        <taxon>Dikarya</taxon>
        <taxon>Ascomycota</taxon>
        <taxon>Pezizomycotina</taxon>
        <taxon>Dothideomycetes</taxon>
        <taxon>Dothideomycetidae</taxon>
        <taxon>Dothideales</taxon>
        <taxon>Saccotheciaceae</taxon>
        <taxon>Aureobasidium</taxon>
    </lineage>
</organism>
<evidence type="ECO:0000256" key="3">
    <source>
        <dbReference type="ARBA" id="ARBA00022989"/>
    </source>
</evidence>
<name>A0A1A7MKZ4_AURPU</name>
<comment type="subcellular location">
    <subcellularLocation>
        <location evidence="1">Membrane</location>
        <topology evidence="1">Multi-pass membrane protein</topology>
    </subcellularLocation>
</comment>
<dbReference type="EMBL" id="QZBU01001374">
    <property type="protein sequence ID" value="TIA50907.1"/>
    <property type="molecule type" value="Genomic_DNA"/>
</dbReference>
<protein>
    <recommendedName>
        <fullName evidence="6">MARVEL domain-containing protein</fullName>
    </recommendedName>
</protein>
<reference evidence="10 11" key="1">
    <citation type="submission" date="2018-10" db="EMBL/GenBank/DDBJ databases">
        <title>Fifty Aureobasidium pullulans genomes reveal a recombining polyextremotolerant generalist.</title>
        <authorList>
            <person name="Gostincar C."/>
            <person name="Turk M."/>
            <person name="Zajc J."/>
            <person name="Gunde-Cimerman N."/>
        </authorList>
    </citation>
    <scope>NUCLEOTIDE SEQUENCE [LARGE SCALE GENOMIC DNA]</scope>
    <source>
        <strain evidence="8 12">EXF-10081</strain>
        <strain evidence="7 11">EXF-10659</strain>
        <strain evidence="9 10">EXF-3380</strain>
    </source>
</reference>
<feature type="domain" description="MARVEL" evidence="6">
    <location>
        <begin position="29"/>
        <end position="150"/>
    </location>
</feature>
<feature type="transmembrane region" description="Helical" evidence="5">
    <location>
        <begin position="66"/>
        <end position="86"/>
    </location>
</feature>
<evidence type="ECO:0000313" key="11">
    <source>
        <dbReference type="Proteomes" id="UP000308802"/>
    </source>
</evidence>
<dbReference type="PANTHER" id="PTHR42083:SF1">
    <property type="entry name" value="MARVEL DOMAIN-CONTAINING PROTEIN"/>
    <property type="match status" value="1"/>
</dbReference>
<gene>
    <name evidence="9" type="ORF">D6C83_04678</name>
    <name evidence="8" type="ORF">D6D12_07456</name>
    <name evidence="7" type="ORF">D6D19_08786</name>
</gene>